<proteinExistence type="predicted"/>
<reference evidence="1" key="1">
    <citation type="journal article" date="2020" name="Nature">
        <title>Giant virus diversity and host interactions through global metagenomics.</title>
        <authorList>
            <person name="Schulz F."/>
            <person name="Roux S."/>
            <person name="Paez-Espino D."/>
            <person name="Jungbluth S."/>
            <person name="Walsh D.A."/>
            <person name="Denef V.J."/>
            <person name="McMahon K.D."/>
            <person name="Konstantinidis K.T."/>
            <person name="Eloe-Fadrosh E.A."/>
            <person name="Kyrpides N.C."/>
            <person name="Woyke T."/>
        </authorList>
    </citation>
    <scope>NUCLEOTIDE SEQUENCE</scope>
    <source>
        <strain evidence="1">GVMAG-M-3300017989-17</strain>
    </source>
</reference>
<dbReference type="AlphaFoldDB" id="A0A6C0BMP1"/>
<sequence length="87" mass="10340">MEFLAPFWNRLFYRCDIATQVTLLCVCSRIYKIGMLDQHLHARLLKSAPKQNSRRQYRTANRDECLDAPDLRFVPFEKHTHNSCALR</sequence>
<organism evidence="1">
    <name type="scientific">viral metagenome</name>
    <dbReference type="NCBI Taxonomy" id="1070528"/>
    <lineage>
        <taxon>unclassified sequences</taxon>
        <taxon>metagenomes</taxon>
        <taxon>organismal metagenomes</taxon>
    </lineage>
</organism>
<protein>
    <submittedName>
        <fullName evidence="1">Uncharacterized protein</fullName>
    </submittedName>
</protein>
<dbReference type="EMBL" id="MN739201">
    <property type="protein sequence ID" value="QHS93282.1"/>
    <property type="molecule type" value="Genomic_DNA"/>
</dbReference>
<accession>A0A6C0BMP1</accession>
<name>A0A6C0BMP1_9ZZZZ</name>
<evidence type="ECO:0000313" key="1">
    <source>
        <dbReference type="EMBL" id="QHS93282.1"/>
    </source>
</evidence>